<evidence type="ECO:0000313" key="11">
    <source>
        <dbReference type="EMBL" id="CAG5123818.1"/>
    </source>
</evidence>
<keyword evidence="6 10" id="KW-0472">Membrane</keyword>
<feature type="transmembrane region" description="Helical" evidence="10">
    <location>
        <begin position="7"/>
        <end position="30"/>
    </location>
</feature>
<dbReference type="PANTHER" id="PTHR11923:SF51">
    <property type="entry name" value="LYSOSOME MEMBRANE PROTEIN 2"/>
    <property type="match status" value="1"/>
</dbReference>
<comment type="similarity">
    <text evidence="2">Belongs to the CD36 family.</text>
</comment>
<evidence type="ECO:0000256" key="6">
    <source>
        <dbReference type="ARBA" id="ARBA00023136"/>
    </source>
</evidence>
<dbReference type="PRINTS" id="PR01610">
    <property type="entry name" value="CD36ANTIGEN"/>
</dbReference>
<comment type="caution">
    <text evidence="11">The sequence shown here is derived from an EMBL/GenBank/DDBJ whole genome shotgun (WGS) entry which is preliminary data.</text>
</comment>
<organism evidence="11 12">
    <name type="scientific">Candidula unifasciata</name>
    <dbReference type="NCBI Taxonomy" id="100452"/>
    <lineage>
        <taxon>Eukaryota</taxon>
        <taxon>Metazoa</taxon>
        <taxon>Spiralia</taxon>
        <taxon>Lophotrochozoa</taxon>
        <taxon>Mollusca</taxon>
        <taxon>Gastropoda</taxon>
        <taxon>Heterobranchia</taxon>
        <taxon>Euthyneura</taxon>
        <taxon>Panpulmonata</taxon>
        <taxon>Eupulmonata</taxon>
        <taxon>Stylommatophora</taxon>
        <taxon>Helicina</taxon>
        <taxon>Helicoidea</taxon>
        <taxon>Geomitridae</taxon>
        <taxon>Candidula</taxon>
    </lineage>
</organism>
<comment type="subcellular location">
    <subcellularLocation>
        <location evidence="1">Cell membrane</location>
        <topology evidence="1">Multi-pass membrane protein</topology>
    </subcellularLocation>
</comment>
<evidence type="ECO:0000256" key="7">
    <source>
        <dbReference type="ARBA" id="ARBA00023157"/>
    </source>
</evidence>
<sequence length="493" mass="55596">MVSKANVTLVVLGVLGVVFLVLGCVLIHVFTNMIHDQVVQNLPLKNGSKSFKMWSDPTSPIYFQVWMYDVVNHQEVLNGDKPYVLQKGPYTYKEIKQKFNVTYNNNGTMNYRERSTYIFKPELSAGLENDTFVSVNLPLLTLIYLTRWESPLFKELFSVLLRTLGESLFVKLSVHDLMWGYNDPFFETVDKLAKFFNLSLPIPEKFGLFYNKNNSDDGLYQIYSGINGVDNFGMIVTWNEESQLTYWNSSIANMINGTDGTIYPPFIDTAETKYLFSSDLCRSLGLEYQDVVNVRGIDLDKFVAPDIMFANTTVNPYNKGFCNSECLPSGLLNASVCRQNAPVIMSMPHFLGCDEDVAKGVNGMHPNREEHQSYIDIEPRTGVAMNVGKKLQINTFIERVEGFSETYNIKPVFFPVLWINESAMISESDAAEFRSEVLDKIELTKGVQFGLIGLGALLMLIVVIVLVARKLCLTQASLTINSDDDEPMLIPAA</sequence>
<evidence type="ECO:0000256" key="8">
    <source>
        <dbReference type="ARBA" id="ARBA00023170"/>
    </source>
</evidence>
<dbReference type="OrthoDB" id="18585at2759"/>
<dbReference type="GO" id="GO:0005886">
    <property type="term" value="C:plasma membrane"/>
    <property type="evidence" value="ECO:0007669"/>
    <property type="project" value="UniProtKB-SubCell"/>
</dbReference>
<protein>
    <recommendedName>
        <fullName evidence="13">Scavenger receptor class B member 1</fullName>
    </recommendedName>
</protein>
<dbReference type="EMBL" id="CAJHNH020001624">
    <property type="protein sequence ID" value="CAG5123818.1"/>
    <property type="molecule type" value="Genomic_DNA"/>
</dbReference>
<dbReference type="InterPro" id="IPR005428">
    <property type="entry name" value="CD36/SCARB1/SNMP1"/>
</dbReference>
<keyword evidence="4 10" id="KW-0812">Transmembrane</keyword>
<dbReference type="PRINTS" id="PR01609">
    <property type="entry name" value="CD36FAMILY"/>
</dbReference>
<dbReference type="GO" id="GO:0005737">
    <property type="term" value="C:cytoplasm"/>
    <property type="evidence" value="ECO:0007669"/>
    <property type="project" value="TreeGrafter"/>
</dbReference>
<evidence type="ECO:0000256" key="4">
    <source>
        <dbReference type="ARBA" id="ARBA00022692"/>
    </source>
</evidence>
<dbReference type="GO" id="GO:0005044">
    <property type="term" value="F:scavenger receptor activity"/>
    <property type="evidence" value="ECO:0007669"/>
    <property type="project" value="TreeGrafter"/>
</dbReference>
<proteinExistence type="inferred from homology"/>
<keyword evidence="12" id="KW-1185">Reference proteome</keyword>
<feature type="transmembrane region" description="Helical" evidence="10">
    <location>
        <begin position="449"/>
        <end position="468"/>
    </location>
</feature>
<dbReference type="PANTHER" id="PTHR11923">
    <property type="entry name" value="SCAVENGER RECEPTOR CLASS B TYPE-1 SR-B1"/>
    <property type="match status" value="1"/>
</dbReference>
<keyword evidence="8" id="KW-0675">Receptor</keyword>
<dbReference type="InterPro" id="IPR002159">
    <property type="entry name" value="CD36_fam"/>
</dbReference>
<dbReference type="Pfam" id="PF01130">
    <property type="entry name" value="CD36"/>
    <property type="match status" value="1"/>
</dbReference>
<dbReference type="PROSITE" id="PS51257">
    <property type="entry name" value="PROKAR_LIPOPROTEIN"/>
    <property type="match status" value="1"/>
</dbReference>
<name>A0A8S3Z6B8_9EUPU</name>
<evidence type="ECO:0000256" key="1">
    <source>
        <dbReference type="ARBA" id="ARBA00004651"/>
    </source>
</evidence>
<keyword evidence="3" id="KW-1003">Cell membrane</keyword>
<evidence type="ECO:0000313" key="12">
    <source>
        <dbReference type="Proteomes" id="UP000678393"/>
    </source>
</evidence>
<accession>A0A8S3Z6B8</accession>
<gene>
    <name evidence="11" type="ORF">CUNI_LOCUS9376</name>
</gene>
<evidence type="ECO:0008006" key="13">
    <source>
        <dbReference type="Google" id="ProtNLM"/>
    </source>
</evidence>
<dbReference type="AlphaFoldDB" id="A0A8S3Z6B8"/>
<evidence type="ECO:0000256" key="10">
    <source>
        <dbReference type="SAM" id="Phobius"/>
    </source>
</evidence>
<keyword evidence="9" id="KW-0325">Glycoprotein</keyword>
<keyword evidence="5 10" id="KW-1133">Transmembrane helix</keyword>
<evidence type="ECO:0000256" key="5">
    <source>
        <dbReference type="ARBA" id="ARBA00022989"/>
    </source>
</evidence>
<evidence type="ECO:0000256" key="2">
    <source>
        <dbReference type="ARBA" id="ARBA00010532"/>
    </source>
</evidence>
<keyword evidence="7" id="KW-1015">Disulfide bond</keyword>
<dbReference type="Proteomes" id="UP000678393">
    <property type="component" value="Unassembled WGS sequence"/>
</dbReference>
<evidence type="ECO:0000256" key="9">
    <source>
        <dbReference type="ARBA" id="ARBA00023180"/>
    </source>
</evidence>
<reference evidence="11" key="1">
    <citation type="submission" date="2021-04" db="EMBL/GenBank/DDBJ databases">
        <authorList>
            <consortium name="Molecular Ecology Group"/>
        </authorList>
    </citation>
    <scope>NUCLEOTIDE SEQUENCE</scope>
</reference>
<evidence type="ECO:0000256" key="3">
    <source>
        <dbReference type="ARBA" id="ARBA00022475"/>
    </source>
</evidence>